<evidence type="ECO:0000256" key="1">
    <source>
        <dbReference type="SAM" id="MobiDB-lite"/>
    </source>
</evidence>
<reference evidence="3" key="1">
    <citation type="submission" date="2020-05" db="EMBL/GenBank/DDBJ databases">
        <title>Phylogenomic resolution of chytrid fungi.</title>
        <authorList>
            <person name="Stajich J.E."/>
            <person name="Amses K."/>
            <person name="Simmons R."/>
            <person name="Seto K."/>
            <person name="Myers J."/>
            <person name="Bonds A."/>
            <person name="Quandt C.A."/>
            <person name="Barry K."/>
            <person name="Liu P."/>
            <person name="Grigoriev I."/>
            <person name="Longcore J.E."/>
            <person name="James T.Y."/>
        </authorList>
    </citation>
    <scope>NUCLEOTIDE SEQUENCE</scope>
    <source>
        <strain evidence="3">PLAUS21</strain>
    </source>
</reference>
<evidence type="ECO:0000256" key="2">
    <source>
        <dbReference type="SAM" id="SignalP"/>
    </source>
</evidence>
<protein>
    <submittedName>
        <fullName evidence="3">Uncharacterized protein</fullName>
    </submittedName>
</protein>
<keyword evidence="4" id="KW-1185">Reference proteome</keyword>
<name>A0AAD5UAU5_9FUNG</name>
<dbReference type="Proteomes" id="UP001210925">
    <property type="component" value="Unassembled WGS sequence"/>
</dbReference>
<feature type="signal peptide" evidence="2">
    <location>
        <begin position="1"/>
        <end position="19"/>
    </location>
</feature>
<feature type="compositionally biased region" description="Low complexity" evidence="1">
    <location>
        <begin position="156"/>
        <end position="172"/>
    </location>
</feature>
<feature type="region of interest" description="Disordered" evidence="1">
    <location>
        <begin position="104"/>
        <end position="133"/>
    </location>
</feature>
<evidence type="ECO:0000313" key="4">
    <source>
        <dbReference type="Proteomes" id="UP001210925"/>
    </source>
</evidence>
<accession>A0AAD5UAU5</accession>
<dbReference type="AlphaFoldDB" id="A0AAD5UAU5"/>
<gene>
    <name evidence="3" type="ORF">HK103_001059</name>
</gene>
<dbReference type="EMBL" id="JADGKB010000124">
    <property type="protein sequence ID" value="KAJ3252960.1"/>
    <property type="molecule type" value="Genomic_DNA"/>
</dbReference>
<keyword evidence="2" id="KW-0732">Signal</keyword>
<evidence type="ECO:0000313" key="3">
    <source>
        <dbReference type="EMBL" id="KAJ3252960.1"/>
    </source>
</evidence>
<sequence>MFKFTAIAIIAFQALSVSAQQPPNSVTKDFFKDQPGKQFTTGPCKIDSDCQSSCCGQNNLKCRNPEAFQSDAEFCSNGLTIDFAARNSGKGTFFVVSPKFTGPNPFQNGQISGNTQSNNQANQNNNQNQGNQNNNQAVQTVTVTKTIDCQATPLANNNGNQNNQPQVQNSSQCPPGSSFAVSPQCHDAKTSTSPLGGPQFALFDNRCKGTGFTTSKSTKDEQCCTGCSDGLLCRAPDSLKGVQTCRDGTAPDFSSGTVKFVKKSVSPASCGGANFSKPECGGVKGGV</sequence>
<organism evidence="3 4">
    <name type="scientific">Boothiomyces macroporosus</name>
    <dbReference type="NCBI Taxonomy" id="261099"/>
    <lineage>
        <taxon>Eukaryota</taxon>
        <taxon>Fungi</taxon>
        <taxon>Fungi incertae sedis</taxon>
        <taxon>Chytridiomycota</taxon>
        <taxon>Chytridiomycota incertae sedis</taxon>
        <taxon>Chytridiomycetes</taxon>
        <taxon>Rhizophydiales</taxon>
        <taxon>Terramycetaceae</taxon>
        <taxon>Boothiomyces</taxon>
    </lineage>
</organism>
<proteinExistence type="predicted"/>
<feature type="chain" id="PRO_5042105238" evidence="2">
    <location>
        <begin position="20"/>
        <end position="287"/>
    </location>
</feature>
<feature type="region of interest" description="Disordered" evidence="1">
    <location>
        <begin position="153"/>
        <end position="175"/>
    </location>
</feature>
<comment type="caution">
    <text evidence="3">The sequence shown here is derived from an EMBL/GenBank/DDBJ whole genome shotgun (WGS) entry which is preliminary data.</text>
</comment>
<feature type="compositionally biased region" description="Low complexity" evidence="1">
    <location>
        <begin position="112"/>
        <end position="133"/>
    </location>
</feature>